<reference evidence="4" key="3">
    <citation type="journal article" date="2023" name="Int. J. Syst. Evol. Microbiol.">
        <title>Sellimonas catena sp. nov., isolated from human faeces.</title>
        <authorList>
            <person name="Hisatomi A."/>
            <person name="Ohkuma M."/>
            <person name="Sakamoto M."/>
        </authorList>
    </citation>
    <scope>NUCLEOTIDE SEQUENCE</scope>
    <source>
        <strain evidence="4">18CBH55</strain>
    </source>
</reference>
<dbReference type="PANTHER" id="PTHR48111">
    <property type="entry name" value="REGULATOR OF RPOS"/>
    <property type="match status" value="1"/>
</dbReference>
<dbReference type="RefSeq" id="WP_281845920.1">
    <property type="nucleotide sequence ID" value="NZ_BSCH01000030.1"/>
</dbReference>
<feature type="domain" description="OmpR/PhoB-type" evidence="3">
    <location>
        <begin position="61"/>
        <end position="162"/>
    </location>
</feature>
<evidence type="ECO:0000256" key="1">
    <source>
        <dbReference type="ARBA" id="ARBA00023125"/>
    </source>
</evidence>
<dbReference type="InterPro" id="IPR039420">
    <property type="entry name" value="WalR-like"/>
</dbReference>
<evidence type="ECO:0000256" key="2">
    <source>
        <dbReference type="PROSITE-ProRule" id="PRU01091"/>
    </source>
</evidence>
<dbReference type="GO" id="GO:0006355">
    <property type="term" value="P:regulation of DNA-templated transcription"/>
    <property type="evidence" value="ECO:0007669"/>
    <property type="project" value="InterPro"/>
</dbReference>
<dbReference type="AlphaFoldDB" id="A0A9W6FH22"/>
<dbReference type="GO" id="GO:0032993">
    <property type="term" value="C:protein-DNA complex"/>
    <property type="evidence" value="ECO:0007669"/>
    <property type="project" value="TreeGrafter"/>
</dbReference>
<accession>A0A9W6FH22</accession>
<dbReference type="SMART" id="SM00862">
    <property type="entry name" value="Trans_reg_C"/>
    <property type="match status" value="1"/>
</dbReference>
<keyword evidence="1 2" id="KW-0238">DNA-binding</keyword>
<dbReference type="InterPro" id="IPR001867">
    <property type="entry name" value="OmpR/PhoB-type_DNA-bd"/>
</dbReference>
<dbReference type="GO" id="GO:0005829">
    <property type="term" value="C:cytosol"/>
    <property type="evidence" value="ECO:0007669"/>
    <property type="project" value="TreeGrafter"/>
</dbReference>
<dbReference type="CDD" id="cd00383">
    <property type="entry name" value="trans_reg_C"/>
    <property type="match status" value="1"/>
</dbReference>
<dbReference type="Pfam" id="PF00486">
    <property type="entry name" value="Trans_reg_C"/>
    <property type="match status" value="1"/>
</dbReference>
<comment type="caution">
    <text evidence="4">The sequence shown here is derived from an EMBL/GenBank/DDBJ whole genome shotgun (WGS) entry which is preliminary data.</text>
</comment>
<dbReference type="PROSITE" id="PS51755">
    <property type="entry name" value="OMPR_PHOB"/>
    <property type="match status" value="1"/>
</dbReference>
<feature type="DNA-binding region" description="OmpR/PhoB-type" evidence="2">
    <location>
        <begin position="61"/>
        <end position="162"/>
    </location>
</feature>
<proteinExistence type="predicted"/>
<reference evidence="4" key="1">
    <citation type="submission" date="2022-11" db="EMBL/GenBank/DDBJ databases">
        <title>Draft genome sequence of Sellimonas catena strain 18CBH55.</title>
        <authorList>
            <person name="Hisatomi A."/>
            <person name="Ohkuma M."/>
            <person name="Sakamoto M."/>
        </authorList>
    </citation>
    <scope>NUCLEOTIDE SEQUENCE</scope>
    <source>
        <strain evidence="4">18CBH55</strain>
    </source>
</reference>
<dbReference type="Proteomes" id="UP001145094">
    <property type="component" value="Unassembled WGS sequence"/>
</dbReference>
<name>A0A9W6FH22_9FIRM</name>
<dbReference type="InterPro" id="IPR036388">
    <property type="entry name" value="WH-like_DNA-bd_sf"/>
</dbReference>
<gene>
    <name evidence="4" type="ORF">Selli2_33660</name>
</gene>
<dbReference type="PANTHER" id="PTHR48111:SF26">
    <property type="entry name" value="STAGE 0 SPORULATION PROTEIN A HOMOLOG"/>
    <property type="match status" value="1"/>
</dbReference>
<organism evidence="4 5">
    <name type="scientific">Sellimonas catena</name>
    <dbReference type="NCBI Taxonomy" id="2994035"/>
    <lineage>
        <taxon>Bacteria</taxon>
        <taxon>Bacillati</taxon>
        <taxon>Bacillota</taxon>
        <taxon>Clostridia</taxon>
        <taxon>Lachnospirales</taxon>
        <taxon>Lachnospiraceae</taxon>
        <taxon>Sellimonas</taxon>
    </lineage>
</organism>
<reference evidence="4" key="2">
    <citation type="submission" date="2022-11" db="EMBL/GenBank/DDBJ databases">
        <title>Draft genome sequence of Sellimonas catena strain 18CBH55.</title>
        <authorList>
            <person name="Atsushi H."/>
            <person name="Moriya O."/>
            <person name="Mitsuo S."/>
        </authorList>
    </citation>
    <scope>NUCLEOTIDE SEQUENCE</scope>
    <source>
        <strain evidence="4">18CBH55</strain>
    </source>
</reference>
<protein>
    <recommendedName>
        <fullName evidence="3">OmpR/PhoB-type domain-containing protein</fullName>
    </recommendedName>
</protein>
<dbReference type="GO" id="GO:0000976">
    <property type="term" value="F:transcription cis-regulatory region binding"/>
    <property type="evidence" value="ECO:0007669"/>
    <property type="project" value="TreeGrafter"/>
</dbReference>
<dbReference type="EMBL" id="BSCH01000030">
    <property type="protein sequence ID" value="GLG91939.1"/>
    <property type="molecule type" value="Genomic_DNA"/>
</dbReference>
<evidence type="ECO:0000259" key="3">
    <source>
        <dbReference type="PROSITE" id="PS51755"/>
    </source>
</evidence>
<dbReference type="InterPro" id="IPR016032">
    <property type="entry name" value="Sig_transdc_resp-reg_C-effctor"/>
</dbReference>
<sequence length="163" mass="19630">MKKYIIYLLHFYKIQNNRKKGNNIGRLLVVEFKENETHPFDEIMEVFRKYPDFQKYEVDYAPAISLHDLEILPDQRKVYCGEQEVSLTTKEYNLLCYFAANEGRVLTYEQIYQRIWGNYVQDIENNTIGSHVCKLREKLYKACPNRQFEIRCVREIGYCFEAK</sequence>
<dbReference type="SUPFAM" id="SSF46894">
    <property type="entry name" value="C-terminal effector domain of the bipartite response regulators"/>
    <property type="match status" value="1"/>
</dbReference>
<dbReference type="GO" id="GO:0000156">
    <property type="term" value="F:phosphorelay response regulator activity"/>
    <property type="evidence" value="ECO:0007669"/>
    <property type="project" value="TreeGrafter"/>
</dbReference>
<evidence type="ECO:0000313" key="5">
    <source>
        <dbReference type="Proteomes" id="UP001145094"/>
    </source>
</evidence>
<evidence type="ECO:0000313" key="4">
    <source>
        <dbReference type="EMBL" id="GLG91939.1"/>
    </source>
</evidence>
<dbReference type="Gene3D" id="1.10.10.10">
    <property type="entry name" value="Winged helix-like DNA-binding domain superfamily/Winged helix DNA-binding domain"/>
    <property type="match status" value="1"/>
</dbReference>